<dbReference type="InterPro" id="IPR020672">
    <property type="entry name" value="Ribose5P_isomerase_typA_subgr"/>
</dbReference>
<dbReference type="HAMAP" id="MF_00170">
    <property type="entry name" value="Rib_5P_isom_A"/>
    <property type="match status" value="1"/>
</dbReference>
<dbReference type="Pfam" id="PF06026">
    <property type="entry name" value="Rib_5-P_isom_A"/>
    <property type="match status" value="1"/>
</dbReference>
<reference evidence="4 5" key="1">
    <citation type="journal article" date="2021" name="Microorganisms">
        <title>Acidisoma silvae sp. nov. and Acidisomacellulosilytica sp. nov., Two Acidophilic Bacteria Isolated from Decaying Wood, Hydrolyzing Cellulose and Producing Poly-3-hydroxybutyrate.</title>
        <authorList>
            <person name="Mieszkin S."/>
            <person name="Pouder E."/>
            <person name="Uroz S."/>
            <person name="Simon-Colin C."/>
            <person name="Alain K."/>
        </authorList>
    </citation>
    <scope>NUCLEOTIDE SEQUENCE [LARGE SCALE GENOMIC DNA]</scope>
    <source>
        <strain evidence="4 5">HW T5.17</strain>
    </source>
</reference>
<dbReference type="AlphaFoldDB" id="A0A964E3F0"/>
<comment type="pathway">
    <text evidence="3">Carbohydrate degradation; pentose phosphate pathway; D-ribose 5-phosphate from D-ribulose 5-phosphate (non-oxidative stage): step 1/1.</text>
</comment>
<dbReference type="RefSeq" id="WP_227306941.1">
    <property type="nucleotide sequence ID" value="NZ_JAESVA010000003.1"/>
</dbReference>
<dbReference type="SUPFAM" id="SSF75445">
    <property type="entry name" value="D-ribose-5-phosphate isomerase (RpiA), lid domain"/>
    <property type="match status" value="1"/>
</dbReference>
<dbReference type="PANTHER" id="PTHR11934:SF0">
    <property type="entry name" value="RIBOSE-5-PHOSPHATE ISOMERASE"/>
    <property type="match status" value="1"/>
</dbReference>
<dbReference type="GO" id="GO:0004751">
    <property type="term" value="F:ribose-5-phosphate isomerase activity"/>
    <property type="evidence" value="ECO:0007669"/>
    <property type="project" value="UniProtKB-UniRule"/>
</dbReference>
<evidence type="ECO:0000256" key="2">
    <source>
        <dbReference type="ARBA" id="ARBA00023235"/>
    </source>
</evidence>
<evidence type="ECO:0000313" key="4">
    <source>
        <dbReference type="EMBL" id="MCB8880304.1"/>
    </source>
</evidence>
<proteinExistence type="inferred from homology"/>
<name>A0A964E3F0_9PROT</name>
<dbReference type="PANTHER" id="PTHR11934">
    <property type="entry name" value="RIBOSE-5-PHOSPHATE ISOMERASE"/>
    <property type="match status" value="1"/>
</dbReference>
<comment type="caution">
    <text evidence="4">The sequence shown here is derived from an EMBL/GenBank/DDBJ whole genome shotgun (WGS) entry which is preliminary data.</text>
</comment>
<sequence>MAEQLSPQDAAKQAAADAAAAMIEDGMVVGLGSGTTLRRFVRSLGVRCQAGLKITGVPTSETTRALAIEVGVPVADLNDVGPLDIVFDGADEIDPQGQMIKGGGGNLLWEKIVATAGRRFVAVIDDSKTKDQLGQFPLPVEVIRFGWHATERLMRDLLIESGYLEPKIAMRGGLDKPFVTDSGHYILDCALGQITHPEALSIALNRIPGVVENGLFIDIARSAIIGEPDGTLKTIDYPGRAAGV</sequence>
<dbReference type="NCBIfam" id="TIGR00021">
    <property type="entry name" value="rpiA"/>
    <property type="match status" value="1"/>
</dbReference>
<comment type="subunit">
    <text evidence="3">Homodimer.</text>
</comment>
<dbReference type="InterPro" id="IPR037171">
    <property type="entry name" value="NagB/RpiA_transferase-like"/>
</dbReference>
<protein>
    <recommendedName>
        <fullName evidence="3">Ribose-5-phosphate isomerase A</fullName>
        <ecNumber evidence="3">5.3.1.6</ecNumber>
    </recommendedName>
    <alternativeName>
        <fullName evidence="3">Phosphoriboisomerase A</fullName>
        <shortName evidence="3">PRI</shortName>
    </alternativeName>
</protein>
<dbReference type="Proteomes" id="UP000721844">
    <property type="component" value="Unassembled WGS sequence"/>
</dbReference>
<gene>
    <name evidence="3 4" type="primary">rpiA</name>
    <name evidence="4" type="ORF">ACELLULO517_08675</name>
</gene>
<dbReference type="Gene3D" id="3.30.70.260">
    <property type="match status" value="1"/>
</dbReference>
<feature type="binding site" evidence="3">
    <location>
        <position position="128"/>
    </location>
    <ligand>
        <name>substrate</name>
    </ligand>
</feature>
<dbReference type="GO" id="GO:0009052">
    <property type="term" value="P:pentose-phosphate shunt, non-oxidative branch"/>
    <property type="evidence" value="ECO:0007669"/>
    <property type="project" value="UniProtKB-UniRule"/>
</dbReference>
<dbReference type="InterPro" id="IPR004788">
    <property type="entry name" value="Ribose5P_isomerase_type_A"/>
</dbReference>
<feature type="active site" description="Proton acceptor" evidence="3">
    <location>
        <position position="110"/>
    </location>
</feature>
<dbReference type="EMBL" id="JAESVA010000003">
    <property type="protein sequence ID" value="MCB8880304.1"/>
    <property type="molecule type" value="Genomic_DNA"/>
</dbReference>
<evidence type="ECO:0000256" key="3">
    <source>
        <dbReference type="HAMAP-Rule" id="MF_00170"/>
    </source>
</evidence>
<evidence type="ECO:0000313" key="5">
    <source>
        <dbReference type="Proteomes" id="UP000721844"/>
    </source>
</evidence>
<dbReference type="Gene3D" id="3.40.50.1360">
    <property type="match status" value="1"/>
</dbReference>
<comment type="function">
    <text evidence="3">Catalyzes the reversible conversion of ribose-5-phosphate to ribulose 5-phosphate.</text>
</comment>
<accession>A0A964E3F0</accession>
<keyword evidence="2 3" id="KW-0413">Isomerase</keyword>
<dbReference type="SUPFAM" id="SSF100950">
    <property type="entry name" value="NagB/RpiA/CoA transferase-like"/>
    <property type="match status" value="1"/>
</dbReference>
<comment type="similarity">
    <text evidence="3">Belongs to the ribose 5-phosphate isomerase family.</text>
</comment>
<organism evidence="4 5">
    <name type="scientific">Acidisoma cellulosilyticum</name>
    <dbReference type="NCBI Taxonomy" id="2802395"/>
    <lineage>
        <taxon>Bacteria</taxon>
        <taxon>Pseudomonadati</taxon>
        <taxon>Pseudomonadota</taxon>
        <taxon>Alphaproteobacteria</taxon>
        <taxon>Acetobacterales</taxon>
        <taxon>Acidocellaceae</taxon>
        <taxon>Acidisoma</taxon>
    </lineage>
</organism>
<feature type="binding site" evidence="3">
    <location>
        <begin position="33"/>
        <end position="36"/>
    </location>
    <ligand>
        <name>substrate</name>
    </ligand>
</feature>
<dbReference type="EC" id="5.3.1.6" evidence="3"/>
<dbReference type="GO" id="GO:0005829">
    <property type="term" value="C:cytosol"/>
    <property type="evidence" value="ECO:0007669"/>
    <property type="project" value="TreeGrafter"/>
</dbReference>
<dbReference type="GO" id="GO:0006014">
    <property type="term" value="P:D-ribose metabolic process"/>
    <property type="evidence" value="ECO:0007669"/>
    <property type="project" value="TreeGrafter"/>
</dbReference>
<comment type="catalytic activity">
    <reaction evidence="1 3">
        <text>aldehydo-D-ribose 5-phosphate = D-ribulose 5-phosphate</text>
        <dbReference type="Rhea" id="RHEA:14657"/>
        <dbReference type="ChEBI" id="CHEBI:58121"/>
        <dbReference type="ChEBI" id="CHEBI:58273"/>
        <dbReference type="EC" id="5.3.1.6"/>
    </reaction>
</comment>
<dbReference type="FunFam" id="3.40.50.1360:FF:000001">
    <property type="entry name" value="Ribose-5-phosphate isomerase A"/>
    <property type="match status" value="1"/>
</dbReference>
<feature type="binding site" evidence="3">
    <location>
        <begin position="88"/>
        <end position="91"/>
    </location>
    <ligand>
        <name>substrate</name>
    </ligand>
</feature>
<feature type="binding site" evidence="3">
    <location>
        <begin position="101"/>
        <end position="104"/>
    </location>
    <ligand>
        <name>substrate</name>
    </ligand>
</feature>
<keyword evidence="5" id="KW-1185">Reference proteome</keyword>
<dbReference type="NCBIfam" id="NF001924">
    <property type="entry name" value="PRK00702.1"/>
    <property type="match status" value="1"/>
</dbReference>
<dbReference type="CDD" id="cd01398">
    <property type="entry name" value="RPI_A"/>
    <property type="match status" value="1"/>
</dbReference>
<evidence type="ECO:0000256" key="1">
    <source>
        <dbReference type="ARBA" id="ARBA00001713"/>
    </source>
</evidence>